<feature type="domain" description="LysM" evidence="6">
    <location>
        <begin position="246"/>
        <end position="289"/>
    </location>
</feature>
<dbReference type="Proteomes" id="UP000000310">
    <property type="component" value="Chromosome"/>
</dbReference>
<proteinExistence type="predicted"/>
<dbReference type="GO" id="GO:0004040">
    <property type="term" value="F:amidase activity"/>
    <property type="evidence" value="ECO:0007669"/>
    <property type="project" value="InterPro"/>
</dbReference>
<evidence type="ECO:0000259" key="6">
    <source>
        <dbReference type="PROSITE" id="PS51782"/>
    </source>
</evidence>
<keyword evidence="3" id="KW-0378">Hydrolase</keyword>
<keyword evidence="2" id="KW-0081">Bacteriolytic enzyme</keyword>
<dbReference type="SUPFAM" id="SSF54106">
    <property type="entry name" value="LysM domain"/>
    <property type="match status" value="2"/>
</dbReference>
<name>F0SA67_PSESL</name>
<dbReference type="SMART" id="SM00257">
    <property type="entry name" value="LysM"/>
    <property type="match status" value="2"/>
</dbReference>
<protein>
    <recommendedName>
        <fullName evidence="4">Peptidoglycan hydrolase</fullName>
    </recommendedName>
</protein>
<feature type="domain" description="LysM" evidence="6">
    <location>
        <begin position="309"/>
        <end position="352"/>
    </location>
</feature>
<dbReference type="Pfam" id="PF01832">
    <property type="entry name" value="Glucosaminidase"/>
    <property type="match status" value="1"/>
</dbReference>
<dbReference type="Pfam" id="PF01476">
    <property type="entry name" value="LysM"/>
    <property type="match status" value="2"/>
</dbReference>
<dbReference type="GO" id="GO:0031640">
    <property type="term" value="P:killing of cells of another organism"/>
    <property type="evidence" value="ECO:0007669"/>
    <property type="project" value="UniProtKB-KW"/>
</dbReference>
<dbReference type="AlphaFoldDB" id="F0SA67"/>
<dbReference type="InterPro" id="IPR051056">
    <property type="entry name" value="Glycosyl_Hydrolase_73"/>
</dbReference>
<dbReference type="RefSeq" id="WP_013634116.1">
    <property type="nucleotide sequence ID" value="NC_015177.1"/>
</dbReference>
<dbReference type="PANTHER" id="PTHR33308:SF9">
    <property type="entry name" value="PEPTIDOGLYCAN HYDROLASE FLGJ"/>
    <property type="match status" value="1"/>
</dbReference>
<dbReference type="InterPro" id="IPR001387">
    <property type="entry name" value="Cro/C1-type_HTH"/>
</dbReference>
<accession>F0SA67</accession>
<dbReference type="KEGG" id="psn:Pedsa_3092"/>
<keyword evidence="1" id="KW-0929">Antimicrobial</keyword>
<dbReference type="STRING" id="762903.Pedsa_3092"/>
<dbReference type="PANTHER" id="PTHR33308">
    <property type="entry name" value="PEPTIDOGLYCAN HYDROLASE FLGJ"/>
    <property type="match status" value="1"/>
</dbReference>
<dbReference type="eggNOG" id="COG1388">
    <property type="taxonomic scope" value="Bacteria"/>
</dbReference>
<dbReference type="Gene3D" id="3.10.350.10">
    <property type="entry name" value="LysM domain"/>
    <property type="match status" value="2"/>
</dbReference>
<evidence type="ECO:0000256" key="1">
    <source>
        <dbReference type="ARBA" id="ARBA00022529"/>
    </source>
</evidence>
<dbReference type="EMBL" id="CP002545">
    <property type="protein sequence ID" value="ADY53631.1"/>
    <property type="molecule type" value="Genomic_DNA"/>
</dbReference>
<dbReference type="PROSITE" id="PS51782">
    <property type="entry name" value="LYSM"/>
    <property type="match status" value="2"/>
</dbReference>
<dbReference type="PROSITE" id="PS51257">
    <property type="entry name" value="PROKAR_LIPOPROTEIN"/>
    <property type="match status" value="1"/>
</dbReference>
<reference evidence="7 8" key="1">
    <citation type="journal article" date="2011" name="Stand. Genomic Sci.">
        <title>Complete genome sequence of the gliding, heparinolytic Pedobacter saltans type strain (113).</title>
        <authorList>
            <person name="Liolios K."/>
            <person name="Sikorski J."/>
            <person name="Lu M."/>
            <person name="Nolan M."/>
            <person name="Lapidus A."/>
            <person name="Lucas S."/>
            <person name="Hammon N."/>
            <person name="Deshpande S."/>
            <person name="Cheng J.F."/>
            <person name="Tapia R."/>
            <person name="Han C."/>
            <person name="Goodwin L."/>
            <person name="Pitluck S."/>
            <person name="Huntemann M."/>
            <person name="Ivanova N."/>
            <person name="Pagani I."/>
            <person name="Mavromatis K."/>
            <person name="Ovchinikova G."/>
            <person name="Pati A."/>
            <person name="Chen A."/>
            <person name="Palaniappan K."/>
            <person name="Land M."/>
            <person name="Hauser L."/>
            <person name="Brambilla E.M."/>
            <person name="Kotsyurbenko O."/>
            <person name="Rohde M."/>
            <person name="Tindall B.J."/>
            <person name="Abt B."/>
            <person name="Goker M."/>
            <person name="Detter J.C."/>
            <person name="Woyke T."/>
            <person name="Bristow J."/>
            <person name="Eisen J.A."/>
            <person name="Markowitz V."/>
            <person name="Hugenholtz P."/>
            <person name="Klenk H.P."/>
            <person name="Kyrpides N.C."/>
        </authorList>
    </citation>
    <scope>NUCLEOTIDE SEQUENCE [LARGE SCALE GENOMIC DNA]</scope>
    <source>
        <strain evidence="8">ATCC 51119 / DSM 12145 / JCM 21818 / LMG 10337 / NBRC 100064 / NCIMB 13643</strain>
    </source>
</reference>
<dbReference type="InterPro" id="IPR018392">
    <property type="entry name" value="LysM"/>
</dbReference>
<gene>
    <name evidence="7" type="ordered locus">Pedsa_3092</name>
</gene>
<evidence type="ECO:0000313" key="8">
    <source>
        <dbReference type="Proteomes" id="UP000000310"/>
    </source>
</evidence>
<evidence type="ECO:0000256" key="3">
    <source>
        <dbReference type="ARBA" id="ARBA00022801"/>
    </source>
</evidence>
<sequence length="354" mass="40512">MKFHLSVKHILFFVLISIGLSSCSSKKKVIKPNHHGGSTYHHNNKEIEKEVNRQTKGNFVTYTAQTYIDRFKNIAITEMNKYGIPASITLAQGILESGNGNSDLARYANNHFGIKCTSDWRGKGYYKDDDAKDDCFRVYSNPDESYRDHSEFLKRKRYAPLFELEKDDYQGWARGLKAAGYATNPRYPELLISIIERYELHKFDRKEGKIEKIRREDRVLADINKNIPAEPIKDKPVDAPVAIEGDYYIVVKGDTPYSLSKRFGLTVDELLQMNQIYDGNIKIGQKLLIKKSADTALYKGSKAPVYNPTIYTVAPGDTLFSISKRFNVSIDDLTRLNYITDNNIKVGQELIIRK</sequence>
<evidence type="ECO:0000256" key="4">
    <source>
        <dbReference type="ARBA" id="ARBA00032108"/>
    </source>
</evidence>
<dbReference type="Gene3D" id="1.10.530.10">
    <property type="match status" value="1"/>
</dbReference>
<dbReference type="InterPro" id="IPR002901">
    <property type="entry name" value="MGlyc_endo_b_GlcNAc-like_dom"/>
</dbReference>
<dbReference type="GO" id="GO:0042742">
    <property type="term" value="P:defense response to bacterium"/>
    <property type="evidence" value="ECO:0007669"/>
    <property type="project" value="UniProtKB-KW"/>
</dbReference>
<dbReference type="CDD" id="cd00118">
    <property type="entry name" value="LysM"/>
    <property type="match status" value="2"/>
</dbReference>
<dbReference type="SMART" id="SM00047">
    <property type="entry name" value="LYZ2"/>
    <property type="match status" value="1"/>
</dbReference>
<dbReference type="InterPro" id="IPR036779">
    <property type="entry name" value="LysM_dom_sf"/>
</dbReference>
<dbReference type="HOGENOM" id="CLU_013771_1_1_10"/>
<keyword evidence="8" id="KW-1185">Reference proteome</keyword>
<dbReference type="PROSITE" id="PS50943">
    <property type="entry name" value="HTH_CROC1"/>
    <property type="match status" value="1"/>
</dbReference>
<evidence type="ECO:0000313" key="7">
    <source>
        <dbReference type="EMBL" id="ADY53631.1"/>
    </source>
</evidence>
<dbReference type="eggNOG" id="COG1705">
    <property type="taxonomic scope" value="Bacteria"/>
</dbReference>
<reference evidence="8" key="2">
    <citation type="submission" date="2011-02" db="EMBL/GenBank/DDBJ databases">
        <title>The complete genome of Pedobacter saltans DSM 12145.</title>
        <authorList>
            <consortium name="US DOE Joint Genome Institute (JGI-PGF)"/>
            <person name="Lucas S."/>
            <person name="Copeland A."/>
            <person name="Lapidus A."/>
            <person name="Bruce D."/>
            <person name="Goodwin L."/>
            <person name="Pitluck S."/>
            <person name="Kyrpides N."/>
            <person name="Mavromatis K."/>
            <person name="Pagani I."/>
            <person name="Ivanova N."/>
            <person name="Ovchinnikova G."/>
            <person name="Lu M."/>
            <person name="Detter J.C."/>
            <person name="Han C."/>
            <person name="Land M."/>
            <person name="Hauser L."/>
            <person name="Markowitz V."/>
            <person name="Cheng J.-F."/>
            <person name="Hugenholtz P."/>
            <person name="Woyke T."/>
            <person name="Wu D."/>
            <person name="Tindall B."/>
            <person name="Pomrenke H.G."/>
            <person name="Brambilla E."/>
            <person name="Klenk H.-P."/>
            <person name="Eisen J.A."/>
        </authorList>
    </citation>
    <scope>NUCLEOTIDE SEQUENCE [LARGE SCALE GENOMIC DNA]</scope>
    <source>
        <strain evidence="8">ATCC 51119 / DSM 12145 / JCM 21818 / LMG 10337 / NBRC 100064 / NCIMB 13643</strain>
    </source>
</reference>
<evidence type="ECO:0000259" key="5">
    <source>
        <dbReference type="PROSITE" id="PS50943"/>
    </source>
</evidence>
<evidence type="ECO:0000256" key="2">
    <source>
        <dbReference type="ARBA" id="ARBA00022638"/>
    </source>
</evidence>
<feature type="domain" description="HTH cro/C1-type" evidence="5">
    <location>
        <begin position="317"/>
        <end position="333"/>
    </location>
</feature>
<organism evidence="7 8">
    <name type="scientific">Pseudopedobacter saltans (strain ATCC 51119 / DSM 12145 / JCM 21818 / CCUG 39354 / LMG 10337 / NBRC 100064 / NCIMB 13643)</name>
    <name type="common">Pedobacter saltans</name>
    <dbReference type="NCBI Taxonomy" id="762903"/>
    <lineage>
        <taxon>Bacteria</taxon>
        <taxon>Pseudomonadati</taxon>
        <taxon>Bacteroidota</taxon>
        <taxon>Sphingobacteriia</taxon>
        <taxon>Sphingobacteriales</taxon>
        <taxon>Sphingobacteriaceae</taxon>
        <taxon>Pseudopedobacter</taxon>
    </lineage>
</organism>